<name>A0A413VU63_9BACE</name>
<dbReference type="Proteomes" id="UP000284379">
    <property type="component" value="Unassembled WGS sequence"/>
</dbReference>
<dbReference type="GO" id="GO:0008483">
    <property type="term" value="F:transaminase activity"/>
    <property type="evidence" value="ECO:0007669"/>
    <property type="project" value="UniProtKB-KW"/>
</dbReference>
<evidence type="ECO:0000256" key="4">
    <source>
        <dbReference type="PIRSR" id="PIRSR000390-2"/>
    </source>
</evidence>
<comment type="caution">
    <text evidence="6">The sequence shown here is derived from an EMBL/GenBank/DDBJ whole genome shotgun (WGS) entry which is preliminary data.</text>
</comment>
<dbReference type="InterPro" id="IPR000653">
    <property type="entry name" value="DegT/StrS_aminotransferase"/>
</dbReference>
<dbReference type="InterPro" id="IPR015421">
    <property type="entry name" value="PyrdxlP-dep_Trfase_major"/>
</dbReference>
<reference evidence="6 7" key="1">
    <citation type="submission" date="2018-08" db="EMBL/GenBank/DDBJ databases">
        <title>A genome reference for cultivated species of the human gut microbiota.</title>
        <authorList>
            <person name="Zou Y."/>
            <person name="Xue W."/>
            <person name="Luo G."/>
        </authorList>
    </citation>
    <scope>NUCLEOTIDE SEQUENCE [LARGE SCALE GENOMIC DNA]</scope>
    <source>
        <strain evidence="6 7">AM40-30BH</strain>
    </source>
</reference>
<organism evidence="6 7">
    <name type="scientific">Bacteroides nordii</name>
    <dbReference type="NCBI Taxonomy" id="291645"/>
    <lineage>
        <taxon>Bacteria</taxon>
        <taxon>Pseudomonadati</taxon>
        <taxon>Bacteroidota</taxon>
        <taxon>Bacteroidia</taxon>
        <taxon>Bacteroidales</taxon>
        <taxon>Bacteroidaceae</taxon>
        <taxon>Bacteroides</taxon>
    </lineage>
</organism>
<dbReference type="InterPro" id="IPR015424">
    <property type="entry name" value="PyrdxlP-dep_Trfase"/>
</dbReference>
<dbReference type="SUPFAM" id="SSF53383">
    <property type="entry name" value="PLP-dependent transferases"/>
    <property type="match status" value="1"/>
</dbReference>
<evidence type="ECO:0000256" key="1">
    <source>
        <dbReference type="ARBA" id="ARBA00022898"/>
    </source>
</evidence>
<evidence type="ECO:0000256" key="3">
    <source>
        <dbReference type="PIRSR" id="PIRSR000390-1"/>
    </source>
</evidence>
<evidence type="ECO:0000256" key="2">
    <source>
        <dbReference type="ARBA" id="ARBA00037999"/>
    </source>
</evidence>
<gene>
    <name evidence="6" type="ORF">DW888_04970</name>
</gene>
<feature type="modified residue" description="N6-(pyridoxal phosphate)lysine" evidence="4">
    <location>
        <position position="189"/>
    </location>
</feature>
<dbReference type="Gene3D" id="3.40.640.10">
    <property type="entry name" value="Type I PLP-dependent aspartate aminotransferase-like (Major domain)"/>
    <property type="match status" value="1"/>
</dbReference>
<sequence length="366" mass="40758">MIKYFDLQRISDSFEPEISDVIIRVLRSGWYLQGEENHLFEKAFADYCGTTCCVGVGNGLDALTLIFMAYCELGEMQPGDEVIVPANTYIASILGVIRAGMRPVFCEPSLLSCNIASEKIESLITSRTKAILPVHLYGRCADMQPIKDIARRHNLKVVEDAAQAHGAIYNGKRTGSLGDAAGFSFYPAKNLGALGDGGAVTTNDESLAAMVRSIANYGSSAKYVHLYKGINSRLDELQAAVLRLKLSRLDADNERRRLIASQYMTHIQNTQLTLPRVDDWQQHVFHIFPIFSSCRDRLQTFLAEEGIQTQIHYPIPPHKQEALTEYAALSLPVTEQIHREELSLPMSPLMTVEEVAYVIAAINKFE</sequence>
<evidence type="ECO:0000256" key="5">
    <source>
        <dbReference type="RuleBase" id="RU004508"/>
    </source>
</evidence>
<accession>A0A413VU63</accession>
<dbReference type="Gene3D" id="3.90.1150.10">
    <property type="entry name" value="Aspartate Aminotransferase, domain 1"/>
    <property type="match status" value="1"/>
</dbReference>
<keyword evidence="1 4" id="KW-0663">Pyridoxal phosphate</keyword>
<dbReference type="Pfam" id="PF01041">
    <property type="entry name" value="DegT_DnrJ_EryC1"/>
    <property type="match status" value="1"/>
</dbReference>
<comment type="similarity">
    <text evidence="2 5">Belongs to the DegT/DnrJ/EryC1 family.</text>
</comment>
<dbReference type="PIRSF" id="PIRSF000390">
    <property type="entry name" value="PLP_StrS"/>
    <property type="match status" value="1"/>
</dbReference>
<evidence type="ECO:0000313" key="6">
    <source>
        <dbReference type="EMBL" id="RHB37180.1"/>
    </source>
</evidence>
<dbReference type="RefSeq" id="WP_122201115.1">
    <property type="nucleotide sequence ID" value="NZ_CABJFV010000003.1"/>
</dbReference>
<keyword evidence="6" id="KW-0032">Aminotransferase</keyword>
<protein>
    <submittedName>
        <fullName evidence="6">DegT/DnrJ/EryC1/StrS family aminotransferase</fullName>
    </submittedName>
</protein>
<dbReference type="GO" id="GO:0000271">
    <property type="term" value="P:polysaccharide biosynthetic process"/>
    <property type="evidence" value="ECO:0007669"/>
    <property type="project" value="TreeGrafter"/>
</dbReference>
<evidence type="ECO:0000313" key="7">
    <source>
        <dbReference type="Proteomes" id="UP000284379"/>
    </source>
</evidence>
<dbReference type="InterPro" id="IPR015422">
    <property type="entry name" value="PyrdxlP-dep_Trfase_small"/>
</dbReference>
<feature type="active site" description="Proton acceptor" evidence="3">
    <location>
        <position position="189"/>
    </location>
</feature>
<dbReference type="PANTHER" id="PTHR30244">
    <property type="entry name" value="TRANSAMINASE"/>
    <property type="match status" value="1"/>
</dbReference>
<keyword evidence="6" id="KW-0808">Transferase</keyword>
<dbReference type="CDD" id="cd00616">
    <property type="entry name" value="AHBA_syn"/>
    <property type="match status" value="1"/>
</dbReference>
<dbReference type="AlphaFoldDB" id="A0A413VU63"/>
<dbReference type="PANTHER" id="PTHR30244:SF36">
    <property type="entry name" value="3-OXO-GLUCOSE-6-PHOSPHATE:GLUTAMATE AMINOTRANSFERASE"/>
    <property type="match status" value="1"/>
</dbReference>
<dbReference type="GO" id="GO:0030170">
    <property type="term" value="F:pyridoxal phosphate binding"/>
    <property type="evidence" value="ECO:0007669"/>
    <property type="project" value="TreeGrafter"/>
</dbReference>
<proteinExistence type="inferred from homology"/>
<dbReference type="EMBL" id="QSGO01000003">
    <property type="protein sequence ID" value="RHB37180.1"/>
    <property type="molecule type" value="Genomic_DNA"/>
</dbReference>